<dbReference type="EMBL" id="QNRH01000002">
    <property type="protein sequence ID" value="RBO97616.1"/>
    <property type="molecule type" value="Genomic_DNA"/>
</dbReference>
<keyword evidence="6 9" id="KW-0764">Sulfate transport</keyword>
<dbReference type="Gene3D" id="1.10.3720.10">
    <property type="entry name" value="MetI-like"/>
    <property type="match status" value="1"/>
</dbReference>
<keyword evidence="7 9" id="KW-0472">Membrane</keyword>
<evidence type="ECO:0000256" key="3">
    <source>
        <dbReference type="ARBA" id="ARBA00022448"/>
    </source>
</evidence>
<dbReference type="CDD" id="cd06261">
    <property type="entry name" value="TM_PBP2"/>
    <property type="match status" value="1"/>
</dbReference>
<dbReference type="PROSITE" id="PS50928">
    <property type="entry name" value="ABC_TM1"/>
    <property type="match status" value="1"/>
</dbReference>
<dbReference type="Pfam" id="PF00528">
    <property type="entry name" value="BPD_transp_1"/>
    <property type="match status" value="1"/>
</dbReference>
<feature type="transmembrane region" description="Helical" evidence="9">
    <location>
        <begin position="91"/>
        <end position="117"/>
    </location>
</feature>
<comment type="function">
    <text evidence="8">Part of the ABC transporter complex CysAWTP (TC 3.A.1.6.1) involved in sulfate/thiosulfate import. Probably responsible for the translocation of the substrate across the membrane.</text>
</comment>
<keyword evidence="4 9" id="KW-0812">Transmembrane</keyword>
<organism evidence="11 12">
    <name type="scientific">Pseudochrobactrum asaccharolyticum</name>
    <dbReference type="NCBI Taxonomy" id="354351"/>
    <lineage>
        <taxon>Bacteria</taxon>
        <taxon>Pseudomonadati</taxon>
        <taxon>Pseudomonadota</taxon>
        <taxon>Alphaproteobacteria</taxon>
        <taxon>Hyphomicrobiales</taxon>
        <taxon>Brucellaceae</taxon>
        <taxon>Pseudochrobactrum</taxon>
    </lineage>
</organism>
<evidence type="ECO:0000256" key="6">
    <source>
        <dbReference type="ARBA" id="ARBA00023032"/>
    </source>
</evidence>
<evidence type="ECO:0000256" key="9">
    <source>
        <dbReference type="RuleBase" id="RU366001"/>
    </source>
</evidence>
<evidence type="ECO:0000313" key="12">
    <source>
        <dbReference type="Proteomes" id="UP000252893"/>
    </source>
</evidence>
<comment type="caution">
    <text evidence="11">The sequence shown here is derived from an EMBL/GenBank/DDBJ whole genome shotgun (WGS) entry which is preliminary data.</text>
</comment>
<feature type="transmembrane region" description="Helical" evidence="9">
    <location>
        <begin position="271"/>
        <end position="294"/>
    </location>
</feature>
<evidence type="ECO:0000256" key="1">
    <source>
        <dbReference type="ARBA" id="ARBA00004651"/>
    </source>
</evidence>
<comment type="subunit">
    <text evidence="2">The complex is composed of two ATP-binding proteins (CysA), two transmembrane proteins (CysT and CysW) and a solute-binding protein (CysP).</text>
</comment>
<evidence type="ECO:0000259" key="10">
    <source>
        <dbReference type="PROSITE" id="PS50928"/>
    </source>
</evidence>
<dbReference type="AlphaFoldDB" id="A0A366E5F5"/>
<dbReference type="GO" id="GO:0005886">
    <property type="term" value="C:plasma membrane"/>
    <property type="evidence" value="ECO:0007669"/>
    <property type="project" value="UniProtKB-SubCell"/>
</dbReference>
<feature type="transmembrane region" description="Helical" evidence="9">
    <location>
        <begin position="46"/>
        <end position="71"/>
    </location>
</feature>
<comment type="function">
    <text evidence="9">Part of the ABC transporter complex (TC 3.A.1.6.1) involved in sulfate/thiosulfate import.</text>
</comment>
<feature type="transmembrane region" description="Helical" evidence="9">
    <location>
        <begin position="163"/>
        <end position="187"/>
    </location>
</feature>
<dbReference type="SUPFAM" id="SSF161098">
    <property type="entry name" value="MetI-like"/>
    <property type="match status" value="1"/>
</dbReference>
<evidence type="ECO:0000256" key="2">
    <source>
        <dbReference type="ARBA" id="ARBA00011779"/>
    </source>
</evidence>
<dbReference type="NCBIfam" id="TIGR02139">
    <property type="entry name" value="permease_CysT"/>
    <property type="match status" value="1"/>
</dbReference>
<evidence type="ECO:0000313" key="11">
    <source>
        <dbReference type="EMBL" id="RBO97616.1"/>
    </source>
</evidence>
<evidence type="ECO:0000256" key="5">
    <source>
        <dbReference type="ARBA" id="ARBA00022989"/>
    </source>
</evidence>
<keyword evidence="12" id="KW-1185">Reference proteome</keyword>
<dbReference type="FunFam" id="1.10.3720.10:FF:000004">
    <property type="entry name" value="Sulfate transport system permease protein CysT"/>
    <property type="match status" value="1"/>
</dbReference>
<feature type="transmembrane region" description="Helical" evidence="9">
    <location>
        <begin position="129"/>
        <end position="151"/>
    </location>
</feature>
<evidence type="ECO:0000256" key="8">
    <source>
        <dbReference type="ARBA" id="ARBA00025323"/>
    </source>
</evidence>
<dbReference type="PANTHER" id="PTHR30406:SF8">
    <property type="entry name" value="SULFATE TRANSPORT SYSTEM PERMEASE PROTEIN CYST"/>
    <property type="match status" value="1"/>
</dbReference>
<dbReference type="InterPro" id="IPR000515">
    <property type="entry name" value="MetI-like"/>
</dbReference>
<feature type="transmembrane region" description="Helical" evidence="9">
    <location>
        <begin position="227"/>
        <end position="251"/>
    </location>
</feature>
<gene>
    <name evidence="11" type="ORF">DFR47_102402</name>
</gene>
<dbReference type="PANTHER" id="PTHR30406">
    <property type="entry name" value="SULFATE TRANSPORT SYSTEM PERMEASE PROTEIN"/>
    <property type="match status" value="1"/>
</dbReference>
<dbReference type="NCBIfam" id="TIGR00969">
    <property type="entry name" value="3a0106s02"/>
    <property type="match status" value="1"/>
</dbReference>
<dbReference type="InterPro" id="IPR035906">
    <property type="entry name" value="MetI-like_sf"/>
</dbReference>
<reference evidence="11 12" key="1">
    <citation type="submission" date="2018-06" db="EMBL/GenBank/DDBJ databases">
        <title>Genomic Encyclopedia of Type Strains, Phase IV (KMG-IV): sequencing the most valuable type-strain genomes for metagenomic binning, comparative biology and taxonomic classification.</title>
        <authorList>
            <person name="Goeker M."/>
        </authorList>
    </citation>
    <scope>NUCLEOTIDE SEQUENCE [LARGE SCALE GENOMIC DNA]</scope>
    <source>
        <strain evidence="11 12">DSM 25619</strain>
    </source>
</reference>
<proteinExistence type="inferred from homology"/>
<dbReference type="Proteomes" id="UP000252893">
    <property type="component" value="Unassembled WGS sequence"/>
</dbReference>
<accession>A0A366E5F5</accession>
<evidence type="ECO:0000256" key="4">
    <source>
        <dbReference type="ARBA" id="ARBA00022692"/>
    </source>
</evidence>
<name>A0A366E5F5_9HYPH</name>
<dbReference type="GO" id="GO:0015419">
    <property type="term" value="F:ABC-type sulfate transporter activity"/>
    <property type="evidence" value="ECO:0007669"/>
    <property type="project" value="UniProtKB-UniRule"/>
</dbReference>
<comment type="subcellular location">
    <subcellularLocation>
        <location evidence="1">Cell membrane</location>
        <topology evidence="1">Multi-pass membrane protein</topology>
    </subcellularLocation>
</comment>
<evidence type="ECO:0000256" key="7">
    <source>
        <dbReference type="ARBA" id="ARBA00023136"/>
    </source>
</evidence>
<feature type="domain" description="ABC transmembrane type-1" evidence="10">
    <location>
        <begin position="91"/>
        <end position="294"/>
    </location>
</feature>
<dbReference type="InterPro" id="IPR005667">
    <property type="entry name" value="Sulph_transpt2"/>
</dbReference>
<keyword evidence="5 9" id="KW-1133">Transmembrane helix</keyword>
<comment type="similarity">
    <text evidence="9">Belongs to the binding-protein-dependent transport system permease family. CysTW subfamily.</text>
</comment>
<comment type="caution">
    <text evidence="9">Lacks conserved residue(s) required for the propagation of feature annotation.</text>
</comment>
<dbReference type="InterPro" id="IPR011865">
    <property type="entry name" value="CysT_permease"/>
</dbReference>
<sequence>MVAPMTKPSAGQNNQQAKPLPVKIRQNKPSFFAAWRKPTILPGFGLTLGFSVAYLSLLILIPLMVLMLYAVGVGPARFWQLATDPRLVSALQVSFFSAILAALINVVFGGIVAWVLVRYRFPGRRLVDAMVDLPFALPTAVAGIALTALYAPKGWIGSWLMPLDIRIAFTQAGIVVALVFIGLPFVVRTIQPVIEEISREQEEAAATLGASRFQTVFRVLLPGLQPAILTGFSLAFARAVGEYGSVIFIAGNRPYSTEIAPLLIFIKLEEFDYSAATVLATVMMLISFVMLLIVNLIQTRTRRRYGYGS</sequence>
<protein>
    <recommendedName>
        <fullName evidence="9">Sulfate transport system permease protein CysT</fullName>
    </recommendedName>
</protein>
<keyword evidence="3 9" id="KW-0813">Transport</keyword>